<name>A0A8H8DDP6_9ASCO</name>
<sequence length="135" mass="15265">MSKSVTPATTTSADIHALSEITTKPHSFKQNPNRKPVGNRRYKPSRQLISDEIKRIQSMENLPVDNPTYLSVTAPPSLLPKKHYCDITGLEGKYKNPANQLRFHNVEIYQEVIKNMHPGVDQAYLELRGANVVLK</sequence>
<dbReference type="SMART" id="SM00993">
    <property type="entry name" value="YL1_C"/>
    <property type="match status" value="1"/>
</dbReference>
<evidence type="ECO:0000313" key="8">
    <source>
        <dbReference type="Proteomes" id="UP000669133"/>
    </source>
</evidence>
<protein>
    <submittedName>
        <fullName evidence="7">IES6</fullName>
    </submittedName>
</protein>
<keyword evidence="2" id="KW-0805">Transcription regulation</keyword>
<evidence type="ECO:0000256" key="4">
    <source>
        <dbReference type="ARBA" id="ARBA00023242"/>
    </source>
</evidence>
<keyword evidence="8" id="KW-1185">Reference proteome</keyword>
<dbReference type="InterPro" id="IPR029525">
    <property type="entry name" value="INO80C/Ies6"/>
</dbReference>
<feature type="region of interest" description="Disordered" evidence="5">
    <location>
        <begin position="1"/>
        <end position="41"/>
    </location>
</feature>
<dbReference type="GO" id="GO:0031011">
    <property type="term" value="C:Ino80 complex"/>
    <property type="evidence" value="ECO:0007669"/>
    <property type="project" value="InterPro"/>
</dbReference>
<accession>A0A8H8DDP6</accession>
<evidence type="ECO:0000256" key="5">
    <source>
        <dbReference type="SAM" id="MobiDB-lite"/>
    </source>
</evidence>
<comment type="subcellular location">
    <subcellularLocation>
        <location evidence="1">Nucleus</location>
    </subcellularLocation>
</comment>
<evidence type="ECO:0000313" key="7">
    <source>
        <dbReference type="EMBL" id="KAG5420126.1"/>
    </source>
</evidence>
<comment type="caution">
    <text evidence="7">The sequence shown here is derived from an EMBL/GenBank/DDBJ whole genome shotgun (WGS) entry which is preliminary data.</text>
</comment>
<evidence type="ECO:0000256" key="1">
    <source>
        <dbReference type="ARBA" id="ARBA00004123"/>
    </source>
</evidence>
<evidence type="ECO:0000256" key="2">
    <source>
        <dbReference type="ARBA" id="ARBA00023015"/>
    </source>
</evidence>
<dbReference type="EMBL" id="JAEOAQ010000002">
    <property type="protein sequence ID" value="KAG5420126.1"/>
    <property type="molecule type" value="Genomic_DNA"/>
</dbReference>
<dbReference type="InterPro" id="IPR013272">
    <property type="entry name" value="Vps72/YL1_C"/>
</dbReference>
<feature type="compositionally biased region" description="Polar residues" evidence="5">
    <location>
        <begin position="1"/>
        <end position="13"/>
    </location>
</feature>
<dbReference type="PANTHER" id="PTHR31200:SF1">
    <property type="entry name" value="INO80 COMPLEX SUBUNIT C"/>
    <property type="match status" value="1"/>
</dbReference>
<evidence type="ECO:0000259" key="6">
    <source>
        <dbReference type="SMART" id="SM00993"/>
    </source>
</evidence>
<gene>
    <name evidence="7" type="ORF">I9W82_002006</name>
</gene>
<keyword evidence="3" id="KW-0804">Transcription</keyword>
<feature type="compositionally biased region" description="Polar residues" evidence="5">
    <location>
        <begin position="20"/>
        <end position="33"/>
    </location>
</feature>
<dbReference type="RefSeq" id="XP_067549242.1">
    <property type="nucleotide sequence ID" value="XM_067690815.1"/>
</dbReference>
<dbReference type="PANTHER" id="PTHR31200">
    <property type="entry name" value="INO80 COMPLEX SUBUNIT C"/>
    <property type="match status" value="1"/>
</dbReference>
<organism evidence="7 8">
    <name type="scientific">Candida metapsilosis</name>
    <dbReference type="NCBI Taxonomy" id="273372"/>
    <lineage>
        <taxon>Eukaryota</taxon>
        <taxon>Fungi</taxon>
        <taxon>Dikarya</taxon>
        <taxon>Ascomycota</taxon>
        <taxon>Saccharomycotina</taxon>
        <taxon>Pichiomycetes</taxon>
        <taxon>Debaryomycetaceae</taxon>
        <taxon>Candida/Lodderomyces clade</taxon>
        <taxon>Candida</taxon>
    </lineage>
</organism>
<dbReference type="GeneID" id="93650635"/>
<feature type="domain" description="Vps72/YL1 C-terminal" evidence="6">
    <location>
        <begin position="83"/>
        <end position="112"/>
    </location>
</feature>
<dbReference type="AlphaFoldDB" id="A0A8H8DDP6"/>
<dbReference type="OrthoDB" id="49520at2759"/>
<reference evidence="7 8" key="1">
    <citation type="submission" date="2020-12" db="EMBL/GenBank/DDBJ databases">
        <title>Effect of drift, selection, and recombination on the evolution of hybrid genomes in Candida yeast pathogens.</title>
        <authorList>
            <person name="Mixao V."/>
            <person name="Ksiezopolska E."/>
            <person name="Saus E."/>
            <person name="Boekhout T."/>
            <person name="Gacser A."/>
            <person name="Gabaldon T."/>
        </authorList>
    </citation>
    <scope>NUCLEOTIDE SEQUENCE [LARGE SCALE GENOMIC DNA]</scope>
    <source>
        <strain evidence="7 8">BP57</strain>
    </source>
</reference>
<proteinExistence type="predicted"/>
<dbReference type="Proteomes" id="UP000669133">
    <property type="component" value="Unassembled WGS sequence"/>
</dbReference>
<dbReference type="GO" id="GO:0006338">
    <property type="term" value="P:chromatin remodeling"/>
    <property type="evidence" value="ECO:0007669"/>
    <property type="project" value="InterPro"/>
</dbReference>
<dbReference type="Pfam" id="PF08265">
    <property type="entry name" value="YL1_C"/>
    <property type="match status" value="1"/>
</dbReference>
<evidence type="ECO:0000256" key="3">
    <source>
        <dbReference type="ARBA" id="ARBA00023163"/>
    </source>
</evidence>
<keyword evidence="4" id="KW-0539">Nucleus</keyword>